<keyword evidence="10" id="KW-0998">Cell outer membrane</keyword>
<dbReference type="OrthoDB" id="8957883at2"/>
<evidence type="ECO:0000256" key="3">
    <source>
        <dbReference type="ARBA" id="ARBA00022448"/>
    </source>
</evidence>
<dbReference type="Proteomes" id="UP000059847">
    <property type="component" value="Chromosome"/>
</dbReference>
<comment type="subcellular location">
    <subcellularLocation>
        <location evidence="1">Cell outer membrane</location>
        <topology evidence="1">Multi-pass membrane protein</topology>
    </subcellularLocation>
</comment>
<protein>
    <submittedName>
        <fullName evidence="12">Porin</fullName>
    </submittedName>
</protein>
<dbReference type="GO" id="GO:0009279">
    <property type="term" value="C:cell outer membrane"/>
    <property type="evidence" value="ECO:0007669"/>
    <property type="project" value="UniProtKB-SubCell"/>
</dbReference>
<dbReference type="CDD" id="cd00342">
    <property type="entry name" value="gram_neg_porins"/>
    <property type="match status" value="1"/>
</dbReference>
<keyword evidence="6 11" id="KW-0732">Signal</keyword>
<gene>
    <name evidence="12" type="ORF">AOC03_09630</name>
</gene>
<evidence type="ECO:0000256" key="10">
    <source>
        <dbReference type="ARBA" id="ARBA00023237"/>
    </source>
</evidence>
<evidence type="ECO:0000256" key="9">
    <source>
        <dbReference type="ARBA" id="ARBA00023136"/>
    </source>
</evidence>
<dbReference type="STRING" id="45610.AOC03_09630"/>
<dbReference type="RefSeq" id="WP_062535476.1">
    <property type="nucleotide sequence ID" value="NZ_CP012678.1"/>
</dbReference>
<dbReference type="GO" id="GO:0046930">
    <property type="term" value="C:pore complex"/>
    <property type="evidence" value="ECO:0007669"/>
    <property type="project" value="UniProtKB-KW"/>
</dbReference>
<dbReference type="KEGG" id="pur:AOC03_09630"/>
<evidence type="ECO:0000313" key="12">
    <source>
        <dbReference type="EMBL" id="ALF60262.1"/>
    </source>
</evidence>
<keyword evidence="9" id="KW-0472">Membrane</keyword>
<dbReference type="EMBL" id="CP012678">
    <property type="protein sequence ID" value="ALF60262.1"/>
    <property type="molecule type" value="Genomic_DNA"/>
</dbReference>
<reference evidence="12 13" key="1">
    <citation type="submission" date="2015-09" db="EMBL/GenBank/DDBJ databases">
        <title>Complete genome of Psychrobacter urativorans R10.10B.</title>
        <authorList>
            <person name="See-Too W.S."/>
            <person name="Chan K.G."/>
        </authorList>
    </citation>
    <scope>NUCLEOTIDE SEQUENCE [LARGE SCALE GENOMIC DNA]</scope>
    <source>
        <strain evidence="12 13">R10.10B</strain>
    </source>
</reference>
<dbReference type="PANTHER" id="PTHR34501:SF9">
    <property type="entry name" value="MAJOR OUTER MEMBRANE PROTEIN P.IA"/>
    <property type="match status" value="1"/>
</dbReference>
<dbReference type="PANTHER" id="PTHR34501">
    <property type="entry name" value="PROTEIN YDDL-RELATED"/>
    <property type="match status" value="1"/>
</dbReference>
<dbReference type="InterPro" id="IPR033900">
    <property type="entry name" value="Gram_neg_porin_domain"/>
</dbReference>
<organism evidence="12 13">
    <name type="scientific">Psychrobacter urativorans</name>
    <dbReference type="NCBI Taxonomy" id="45610"/>
    <lineage>
        <taxon>Bacteria</taxon>
        <taxon>Pseudomonadati</taxon>
        <taxon>Pseudomonadota</taxon>
        <taxon>Gammaproteobacteria</taxon>
        <taxon>Moraxellales</taxon>
        <taxon>Moraxellaceae</taxon>
        <taxon>Psychrobacter</taxon>
    </lineage>
</organism>
<keyword evidence="13" id="KW-1185">Reference proteome</keyword>
<comment type="subunit">
    <text evidence="2">Homotrimer.</text>
</comment>
<evidence type="ECO:0000256" key="1">
    <source>
        <dbReference type="ARBA" id="ARBA00004571"/>
    </source>
</evidence>
<evidence type="ECO:0000256" key="8">
    <source>
        <dbReference type="ARBA" id="ARBA00023114"/>
    </source>
</evidence>
<sequence length="391" mass="42752">MKKLLLTSAVAVLSISTAQAKPEIYGKIFMSADYVNSDADVKTLLNANERAEALTDYNEKGVEINSHSSRLGIKGSEAITANTDVVYKLEYGTSVDGDDQSFKSRDTYLGVANKKLGEFRVGRNSSVLGYVNNVSLTEGYWDNLGDSKLKSENEVRALNMLDDSRQNNSIVWIAPKYKDLPLELALQYAADEKFEDSSNGFGASLMFDQGTGFTAGIAYSKDMDMDDDINLLNPTDPKKKNKVNYGGDVIRATASADLSKYIAAPLTMGVMYQQADYDFVGSKKEKGLVVSGEMGLTNFTKPASVYMQYNKTDNLNGFSDSNSDQIVLGGKYKFKKNVIAHAYVGKNSADYVAVGKVNKINGAGKEKFERYDVISSDINVFAVGGGLEYKF</sequence>
<evidence type="ECO:0000256" key="5">
    <source>
        <dbReference type="ARBA" id="ARBA00022692"/>
    </source>
</evidence>
<evidence type="ECO:0000256" key="2">
    <source>
        <dbReference type="ARBA" id="ARBA00011233"/>
    </source>
</evidence>
<keyword evidence="7" id="KW-0406">Ion transport</keyword>
<feature type="chain" id="PRO_5005806134" evidence="11">
    <location>
        <begin position="21"/>
        <end position="391"/>
    </location>
</feature>
<feature type="signal peptide" evidence="11">
    <location>
        <begin position="1"/>
        <end position="20"/>
    </location>
</feature>
<name>A0A0M5TIU4_9GAMM</name>
<dbReference type="InterPro" id="IPR050298">
    <property type="entry name" value="Gram-neg_bact_OMP"/>
</dbReference>
<keyword evidence="5" id="KW-0812">Transmembrane</keyword>
<accession>A0A0M5TIU4</accession>
<dbReference type="GO" id="GO:0006811">
    <property type="term" value="P:monoatomic ion transport"/>
    <property type="evidence" value="ECO:0007669"/>
    <property type="project" value="UniProtKB-KW"/>
</dbReference>
<dbReference type="Pfam" id="PF00267">
    <property type="entry name" value="Porin_1"/>
    <property type="match status" value="1"/>
</dbReference>
<dbReference type="AlphaFoldDB" id="A0A0M5TIU4"/>
<evidence type="ECO:0000313" key="13">
    <source>
        <dbReference type="Proteomes" id="UP000059847"/>
    </source>
</evidence>
<dbReference type="InterPro" id="IPR023614">
    <property type="entry name" value="Porin_dom_sf"/>
</dbReference>
<evidence type="ECO:0000256" key="11">
    <source>
        <dbReference type="SAM" id="SignalP"/>
    </source>
</evidence>
<dbReference type="SUPFAM" id="SSF56935">
    <property type="entry name" value="Porins"/>
    <property type="match status" value="1"/>
</dbReference>
<keyword evidence="8" id="KW-0626">Porin</keyword>
<evidence type="ECO:0000256" key="6">
    <source>
        <dbReference type="ARBA" id="ARBA00022729"/>
    </source>
</evidence>
<evidence type="ECO:0000256" key="7">
    <source>
        <dbReference type="ARBA" id="ARBA00023065"/>
    </source>
</evidence>
<dbReference type="InterPro" id="IPR001702">
    <property type="entry name" value="Porin_Gram-ve"/>
</dbReference>
<keyword evidence="3" id="KW-0813">Transport</keyword>
<keyword evidence="4" id="KW-1134">Transmembrane beta strand</keyword>
<evidence type="ECO:0000256" key="4">
    <source>
        <dbReference type="ARBA" id="ARBA00022452"/>
    </source>
</evidence>
<proteinExistence type="predicted"/>
<dbReference type="Gene3D" id="2.40.160.10">
    <property type="entry name" value="Porin"/>
    <property type="match status" value="1"/>
</dbReference>
<dbReference type="GO" id="GO:0015288">
    <property type="term" value="F:porin activity"/>
    <property type="evidence" value="ECO:0007669"/>
    <property type="project" value="UniProtKB-KW"/>
</dbReference>